<feature type="domain" description="Multidrug resistance protein MdtA-like barrel-sandwich hybrid" evidence="5">
    <location>
        <begin position="74"/>
        <end position="194"/>
    </location>
</feature>
<dbReference type="Gene3D" id="2.40.50.100">
    <property type="match status" value="1"/>
</dbReference>
<sequence length="380" mass="39991">MSKGTTKRMVIMLSAAAIVFGGIYGFQQFRNKMIKQGIGSQANPPQAVSTTTAQLASWQPTVEAVGTLRAAMGATLAAEVSGLVTAIHFDSGKTAQAGQILVELNAAPLVAQLPQLQANAALAKLNYERDLAQFKIQAVSQAQVDTSAANFKVAQSQVAAQQALIAQKTIRAPFTGQLGIRQVDLGQYVGPGTAIVSLQKLDPINLDFTVPQGQMGLIRLGAKVSVATNAQPNKTYNGNIEAIEPQIDTTTRNLKVRVKLANPHGELLSGMFATARVGDGAVQQYITLPNVTIAYNPYGSTVFVVKSAGKGADGKDKLTAEQRFVTTGMTRGDQVAITSGLKAGETVVTAGQLKLHNGSTVFVNNSIQPDNNPNPTVHDL</sequence>
<dbReference type="EMBL" id="AP021881">
    <property type="protein sequence ID" value="BBP01415.1"/>
    <property type="molecule type" value="Genomic_DNA"/>
</dbReference>
<dbReference type="Proteomes" id="UP000463939">
    <property type="component" value="Chromosome"/>
</dbReference>
<evidence type="ECO:0000256" key="3">
    <source>
        <dbReference type="ARBA" id="ARBA00022448"/>
    </source>
</evidence>
<dbReference type="InterPro" id="IPR030190">
    <property type="entry name" value="MacA_alpha-hairpin_sf"/>
</dbReference>
<dbReference type="PANTHER" id="PTHR30469">
    <property type="entry name" value="MULTIDRUG RESISTANCE PROTEIN MDTA"/>
    <property type="match status" value="1"/>
</dbReference>
<comment type="subcellular location">
    <subcellularLocation>
        <location evidence="1">Cell envelope</location>
    </subcellularLocation>
</comment>
<evidence type="ECO:0000259" key="5">
    <source>
        <dbReference type="Pfam" id="PF25917"/>
    </source>
</evidence>
<dbReference type="GO" id="GO:1990281">
    <property type="term" value="C:efflux pump complex"/>
    <property type="evidence" value="ECO:0007669"/>
    <property type="project" value="TreeGrafter"/>
</dbReference>
<organism evidence="8 9">
    <name type="scientific">Sulfuriferula nivalis</name>
    <dbReference type="NCBI Taxonomy" id="2675298"/>
    <lineage>
        <taxon>Bacteria</taxon>
        <taxon>Pseudomonadati</taxon>
        <taxon>Pseudomonadota</taxon>
        <taxon>Betaproteobacteria</taxon>
        <taxon>Nitrosomonadales</taxon>
        <taxon>Sulfuricellaceae</taxon>
        <taxon>Sulfuriferula</taxon>
    </lineage>
</organism>
<evidence type="ECO:0000256" key="2">
    <source>
        <dbReference type="ARBA" id="ARBA00009477"/>
    </source>
</evidence>
<dbReference type="GO" id="GO:0030313">
    <property type="term" value="C:cell envelope"/>
    <property type="evidence" value="ECO:0007669"/>
    <property type="project" value="UniProtKB-SubCell"/>
</dbReference>
<dbReference type="RefSeq" id="WP_162085196.1">
    <property type="nucleotide sequence ID" value="NZ_AP021881.1"/>
</dbReference>
<accession>A0A809RIT6</accession>
<protein>
    <submittedName>
        <fullName evidence="8">MexH family multidrug efflux RND transporter periplasmic adaptor subunit</fullName>
    </submittedName>
</protein>
<feature type="domain" description="Multidrug resistance protein MdtA-like C-terminal permuted SH3" evidence="7">
    <location>
        <begin position="320"/>
        <end position="351"/>
    </location>
</feature>
<reference evidence="9" key="1">
    <citation type="submission" date="2019-11" db="EMBL/GenBank/DDBJ databases">
        <title>Isolation and characterization of a novel species in the genus Sulfuriferula.</title>
        <authorList>
            <person name="Mochizuki J."/>
            <person name="Kojima H."/>
            <person name="Fukui M."/>
        </authorList>
    </citation>
    <scope>NUCLEOTIDE SEQUENCE [LARGE SCALE GENOMIC DNA]</scope>
    <source>
        <strain evidence="9">SGTM</strain>
    </source>
</reference>
<dbReference type="NCBIfam" id="TIGR01730">
    <property type="entry name" value="RND_mfp"/>
    <property type="match status" value="1"/>
</dbReference>
<evidence type="ECO:0000259" key="7">
    <source>
        <dbReference type="Pfam" id="PF25967"/>
    </source>
</evidence>
<proteinExistence type="inferred from homology"/>
<dbReference type="InterPro" id="IPR006143">
    <property type="entry name" value="RND_pump_MFP"/>
</dbReference>
<evidence type="ECO:0000256" key="1">
    <source>
        <dbReference type="ARBA" id="ARBA00004196"/>
    </source>
</evidence>
<dbReference type="GO" id="GO:0015562">
    <property type="term" value="F:efflux transmembrane transporter activity"/>
    <property type="evidence" value="ECO:0007669"/>
    <property type="project" value="TreeGrafter"/>
</dbReference>
<dbReference type="Pfam" id="PF25954">
    <property type="entry name" value="Beta-barrel_RND_2"/>
    <property type="match status" value="1"/>
</dbReference>
<evidence type="ECO:0000313" key="8">
    <source>
        <dbReference type="EMBL" id="BBP01415.1"/>
    </source>
</evidence>
<dbReference type="PANTHER" id="PTHR30469:SF11">
    <property type="entry name" value="BLL4320 PROTEIN"/>
    <property type="match status" value="1"/>
</dbReference>
<dbReference type="Gene3D" id="2.40.30.170">
    <property type="match status" value="1"/>
</dbReference>
<dbReference type="InterPro" id="IPR058625">
    <property type="entry name" value="MdtA-like_BSH"/>
</dbReference>
<dbReference type="SUPFAM" id="SSF111369">
    <property type="entry name" value="HlyD-like secretion proteins"/>
    <property type="match status" value="1"/>
</dbReference>
<evidence type="ECO:0000259" key="6">
    <source>
        <dbReference type="Pfam" id="PF25954"/>
    </source>
</evidence>
<dbReference type="Gene3D" id="2.40.420.20">
    <property type="match status" value="1"/>
</dbReference>
<evidence type="ECO:0000313" key="9">
    <source>
        <dbReference type="Proteomes" id="UP000463939"/>
    </source>
</evidence>
<dbReference type="FunFam" id="2.40.30.170:FF:000010">
    <property type="entry name" value="Efflux RND transporter periplasmic adaptor subunit"/>
    <property type="match status" value="1"/>
</dbReference>
<dbReference type="Pfam" id="PF25917">
    <property type="entry name" value="BSH_RND"/>
    <property type="match status" value="1"/>
</dbReference>
<dbReference type="KEGG" id="sniv:SFSGTM_21230"/>
<dbReference type="GO" id="GO:1990195">
    <property type="term" value="C:macrolide transmembrane transporter complex"/>
    <property type="evidence" value="ECO:0007669"/>
    <property type="project" value="InterPro"/>
</dbReference>
<dbReference type="AlphaFoldDB" id="A0A809RIT6"/>
<feature type="domain" description="CusB-like beta-barrel" evidence="6">
    <location>
        <begin position="206"/>
        <end position="278"/>
    </location>
</feature>
<dbReference type="InterPro" id="IPR058627">
    <property type="entry name" value="MdtA-like_C"/>
</dbReference>
<keyword evidence="9" id="KW-1185">Reference proteome</keyword>
<dbReference type="Gene3D" id="6.10.140.1990">
    <property type="match status" value="1"/>
</dbReference>
<evidence type="ECO:0000256" key="4">
    <source>
        <dbReference type="ARBA" id="ARBA00023054"/>
    </source>
</evidence>
<dbReference type="InterPro" id="IPR058792">
    <property type="entry name" value="Beta-barrel_RND_2"/>
</dbReference>
<keyword evidence="4" id="KW-0175">Coiled coil</keyword>
<keyword evidence="3" id="KW-0813">Transport</keyword>
<dbReference type="Pfam" id="PF25967">
    <property type="entry name" value="RND-MFP_C"/>
    <property type="match status" value="1"/>
</dbReference>
<dbReference type="GO" id="GO:1990961">
    <property type="term" value="P:xenobiotic detoxification by transmembrane export across the plasma membrane"/>
    <property type="evidence" value="ECO:0007669"/>
    <property type="project" value="InterPro"/>
</dbReference>
<gene>
    <name evidence="8" type="ORF">SFSGTM_21230</name>
</gene>
<dbReference type="GO" id="GO:0019898">
    <property type="term" value="C:extrinsic component of membrane"/>
    <property type="evidence" value="ECO:0007669"/>
    <property type="project" value="InterPro"/>
</dbReference>
<name>A0A809RIT6_9PROT</name>
<comment type="similarity">
    <text evidence="2">Belongs to the membrane fusion protein (MFP) (TC 8.A.1) family.</text>
</comment>